<feature type="signal peptide" evidence="1">
    <location>
        <begin position="1"/>
        <end position="16"/>
    </location>
</feature>
<name>A0ABR2K6T2_9EUKA</name>
<dbReference type="SUPFAM" id="SSF49493">
    <property type="entry name" value="HSP40/DnaJ peptide-binding domain"/>
    <property type="match status" value="1"/>
</dbReference>
<dbReference type="InterPro" id="IPR036869">
    <property type="entry name" value="J_dom_sf"/>
</dbReference>
<dbReference type="Gene3D" id="2.60.260.20">
    <property type="entry name" value="Urease metallochaperone UreE, N-terminal domain"/>
    <property type="match status" value="1"/>
</dbReference>
<feature type="domain" description="J" evidence="2">
    <location>
        <begin position="27"/>
        <end position="98"/>
    </location>
</feature>
<accession>A0ABR2K6T2</accession>
<dbReference type="PROSITE" id="PS50076">
    <property type="entry name" value="DNAJ_2"/>
    <property type="match status" value="1"/>
</dbReference>
<reference evidence="3 4" key="1">
    <citation type="submission" date="2024-04" db="EMBL/GenBank/DDBJ databases">
        <title>Tritrichomonas musculus Genome.</title>
        <authorList>
            <person name="Alves-Ferreira E."/>
            <person name="Grigg M."/>
            <person name="Lorenzi H."/>
            <person name="Galac M."/>
        </authorList>
    </citation>
    <scope>NUCLEOTIDE SEQUENCE [LARGE SCALE GENOMIC DNA]</scope>
    <source>
        <strain evidence="3 4">EAF2021</strain>
    </source>
</reference>
<proteinExistence type="predicted"/>
<dbReference type="InterPro" id="IPR044713">
    <property type="entry name" value="DNJA1/2-like"/>
</dbReference>
<keyword evidence="4" id="KW-1185">Reference proteome</keyword>
<evidence type="ECO:0000313" key="3">
    <source>
        <dbReference type="EMBL" id="KAK8886826.1"/>
    </source>
</evidence>
<sequence length="337" mass="38550">MIFLFLLAFFSLSFWGEDYIDRFKNVDPYQVLGLSKKFSKKELDDAYSRYLNQRTKFSATSQNEESVSKQTKQAWDEFEFSYNILSNPSTREIYDTYGLEYLNETQSTILDFKGDEELMMMKQIGAEVPEKYETFGGTLVYPIEFSTLEFFKGATRVVTINTIKKCQCIHEDAIDCEECDGVEDEVQSNEIEVTIPPGAPNYYRVFSKDVYDVELNRAPHDIIFVAIQRDRSSNQKENQYHRSGNDIVTNISLSLSDRIRGGTISIKNIDGENLSPVIDPSGTFAIAKGKGFPYVGNPKIRGDFIVNIITIYPSKPLSEEQRKIVESILPDDPSEYQ</sequence>
<dbReference type="Gene3D" id="1.10.287.110">
    <property type="entry name" value="DnaJ domain"/>
    <property type="match status" value="1"/>
</dbReference>
<feature type="chain" id="PRO_5047443081" description="J domain-containing protein" evidence="1">
    <location>
        <begin position="17"/>
        <end position="337"/>
    </location>
</feature>
<gene>
    <name evidence="3" type="ORF">M9Y10_037859</name>
</gene>
<evidence type="ECO:0000313" key="4">
    <source>
        <dbReference type="Proteomes" id="UP001470230"/>
    </source>
</evidence>
<keyword evidence="1" id="KW-0732">Signal</keyword>
<dbReference type="Proteomes" id="UP001470230">
    <property type="component" value="Unassembled WGS sequence"/>
</dbReference>
<dbReference type="InterPro" id="IPR008971">
    <property type="entry name" value="HSP40/DnaJ_pept-bd"/>
</dbReference>
<dbReference type="Pfam" id="PF01556">
    <property type="entry name" value="DnaJ_C"/>
    <property type="match status" value="1"/>
</dbReference>
<evidence type="ECO:0000256" key="1">
    <source>
        <dbReference type="SAM" id="SignalP"/>
    </source>
</evidence>
<dbReference type="InterPro" id="IPR001623">
    <property type="entry name" value="DnaJ_domain"/>
</dbReference>
<dbReference type="SUPFAM" id="SSF46565">
    <property type="entry name" value="Chaperone J-domain"/>
    <property type="match status" value="1"/>
</dbReference>
<dbReference type="PANTHER" id="PTHR43888">
    <property type="entry name" value="DNAJ-LIKE-2, ISOFORM A-RELATED"/>
    <property type="match status" value="1"/>
</dbReference>
<protein>
    <recommendedName>
        <fullName evidence="2">J domain-containing protein</fullName>
    </recommendedName>
</protein>
<comment type="caution">
    <text evidence="3">The sequence shown here is derived from an EMBL/GenBank/DDBJ whole genome shotgun (WGS) entry which is preliminary data.</text>
</comment>
<evidence type="ECO:0000259" key="2">
    <source>
        <dbReference type="PROSITE" id="PS50076"/>
    </source>
</evidence>
<dbReference type="EMBL" id="JAPFFF010000006">
    <property type="protein sequence ID" value="KAK8886826.1"/>
    <property type="molecule type" value="Genomic_DNA"/>
</dbReference>
<dbReference type="PRINTS" id="PR00625">
    <property type="entry name" value="JDOMAIN"/>
</dbReference>
<dbReference type="InterPro" id="IPR002939">
    <property type="entry name" value="DnaJ_C"/>
</dbReference>
<organism evidence="3 4">
    <name type="scientific">Tritrichomonas musculus</name>
    <dbReference type="NCBI Taxonomy" id="1915356"/>
    <lineage>
        <taxon>Eukaryota</taxon>
        <taxon>Metamonada</taxon>
        <taxon>Parabasalia</taxon>
        <taxon>Tritrichomonadida</taxon>
        <taxon>Tritrichomonadidae</taxon>
        <taxon>Tritrichomonas</taxon>
    </lineage>
</organism>